<protein>
    <submittedName>
        <fullName evidence="1">Uncharacterized protein</fullName>
    </submittedName>
</protein>
<proteinExistence type="predicted"/>
<accession>A0ACB8BN51</accession>
<evidence type="ECO:0000313" key="2">
    <source>
        <dbReference type="Proteomes" id="UP000790709"/>
    </source>
</evidence>
<gene>
    <name evidence="1" type="ORF">BV22DRAFT_341810</name>
</gene>
<comment type="caution">
    <text evidence="1">The sequence shown here is derived from an EMBL/GenBank/DDBJ whole genome shotgun (WGS) entry which is preliminary data.</text>
</comment>
<keyword evidence="2" id="KW-1185">Reference proteome</keyword>
<evidence type="ECO:0000313" key="1">
    <source>
        <dbReference type="EMBL" id="KAH7926570.1"/>
    </source>
</evidence>
<organism evidence="1 2">
    <name type="scientific">Leucogyrophana mollusca</name>
    <dbReference type="NCBI Taxonomy" id="85980"/>
    <lineage>
        <taxon>Eukaryota</taxon>
        <taxon>Fungi</taxon>
        <taxon>Dikarya</taxon>
        <taxon>Basidiomycota</taxon>
        <taxon>Agaricomycotina</taxon>
        <taxon>Agaricomycetes</taxon>
        <taxon>Agaricomycetidae</taxon>
        <taxon>Boletales</taxon>
        <taxon>Boletales incertae sedis</taxon>
        <taxon>Leucogyrophana</taxon>
    </lineage>
</organism>
<name>A0ACB8BN51_9AGAM</name>
<dbReference type="Proteomes" id="UP000790709">
    <property type="component" value="Unassembled WGS sequence"/>
</dbReference>
<dbReference type="EMBL" id="MU266380">
    <property type="protein sequence ID" value="KAH7926570.1"/>
    <property type="molecule type" value="Genomic_DNA"/>
</dbReference>
<sequence length="197" mass="22196">MKEAPRHLNRLGWKGVRRPLDITIRCWTLQGFLAFTAPRNAEEGLILLRAVLKLLLWGRKTWQSVPVKDKGVVFGDWCLKGIQRLFMIALRKAYLEEETSDVKKEAYISELGEFAEALVVEQTAGGPPLVNPADANALAWSNSFWHYPMAEGLSYMCSTPSHAFRPKKQNDTEGCGMPALWGSGKTLQSSCERVSWR</sequence>
<reference evidence="1" key="1">
    <citation type="journal article" date="2021" name="New Phytol.">
        <title>Evolutionary innovations through gain and loss of genes in the ectomycorrhizal Boletales.</title>
        <authorList>
            <person name="Wu G."/>
            <person name="Miyauchi S."/>
            <person name="Morin E."/>
            <person name="Kuo A."/>
            <person name="Drula E."/>
            <person name="Varga T."/>
            <person name="Kohler A."/>
            <person name="Feng B."/>
            <person name="Cao Y."/>
            <person name="Lipzen A."/>
            <person name="Daum C."/>
            <person name="Hundley H."/>
            <person name="Pangilinan J."/>
            <person name="Johnson J."/>
            <person name="Barry K."/>
            <person name="LaButti K."/>
            <person name="Ng V."/>
            <person name="Ahrendt S."/>
            <person name="Min B."/>
            <person name="Choi I.G."/>
            <person name="Park H."/>
            <person name="Plett J.M."/>
            <person name="Magnuson J."/>
            <person name="Spatafora J.W."/>
            <person name="Nagy L.G."/>
            <person name="Henrissat B."/>
            <person name="Grigoriev I.V."/>
            <person name="Yang Z.L."/>
            <person name="Xu J."/>
            <person name="Martin F.M."/>
        </authorList>
    </citation>
    <scope>NUCLEOTIDE SEQUENCE</scope>
    <source>
        <strain evidence="1">KUC20120723A-06</strain>
    </source>
</reference>